<protein>
    <recommendedName>
        <fullName evidence="4 10">4-alpha-glucanotransferase</fullName>
        <ecNumber evidence="3 10">2.4.1.25</ecNumber>
    </recommendedName>
    <alternativeName>
        <fullName evidence="8 10">Amylomaltase</fullName>
    </alternativeName>
    <alternativeName>
        <fullName evidence="9 10">Disproportionating enzyme</fullName>
    </alternativeName>
</protein>
<keyword evidence="6 10" id="KW-0808">Transferase</keyword>
<dbReference type="PANTHER" id="PTHR32438:SF5">
    <property type="entry name" value="4-ALPHA-GLUCANOTRANSFERASE DPE1, CHLOROPLASTIC_AMYLOPLASTIC"/>
    <property type="match status" value="1"/>
</dbReference>
<evidence type="ECO:0000256" key="2">
    <source>
        <dbReference type="ARBA" id="ARBA00005684"/>
    </source>
</evidence>
<evidence type="ECO:0000256" key="10">
    <source>
        <dbReference type="RuleBase" id="RU361207"/>
    </source>
</evidence>
<keyword evidence="13" id="KW-1185">Reference proteome</keyword>
<keyword evidence="5 10" id="KW-0328">Glycosyltransferase</keyword>
<dbReference type="Pfam" id="PF02446">
    <property type="entry name" value="Glyco_hydro_77"/>
    <property type="match status" value="2"/>
</dbReference>
<evidence type="ECO:0000256" key="5">
    <source>
        <dbReference type="ARBA" id="ARBA00022676"/>
    </source>
</evidence>
<evidence type="ECO:0000256" key="4">
    <source>
        <dbReference type="ARBA" id="ARBA00020295"/>
    </source>
</evidence>
<evidence type="ECO:0000313" key="12">
    <source>
        <dbReference type="EMBL" id="NMH64667.1"/>
    </source>
</evidence>
<organism evidence="12 13">
    <name type="scientific">Shewanella salipaludis</name>
    <dbReference type="NCBI Taxonomy" id="2723052"/>
    <lineage>
        <taxon>Bacteria</taxon>
        <taxon>Pseudomonadati</taxon>
        <taxon>Pseudomonadota</taxon>
        <taxon>Gammaproteobacteria</taxon>
        <taxon>Alteromonadales</taxon>
        <taxon>Shewanellaceae</taxon>
        <taxon>Shewanella</taxon>
    </lineage>
</organism>
<dbReference type="RefSeq" id="WP_169563365.1">
    <property type="nucleotide sequence ID" value="NZ_JAAXYH010000003.1"/>
</dbReference>
<dbReference type="InterPro" id="IPR017853">
    <property type="entry name" value="GH"/>
</dbReference>
<comment type="similarity">
    <text evidence="2 10">Belongs to the disproportionating enzyme family.</text>
</comment>
<evidence type="ECO:0000256" key="8">
    <source>
        <dbReference type="ARBA" id="ARBA00031423"/>
    </source>
</evidence>
<feature type="region of interest" description="Disordered" evidence="11">
    <location>
        <begin position="763"/>
        <end position="815"/>
    </location>
</feature>
<proteinExistence type="inferred from homology"/>
<dbReference type="Proteomes" id="UP000737113">
    <property type="component" value="Unassembled WGS sequence"/>
</dbReference>
<evidence type="ECO:0000256" key="1">
    <source>
        <dbReference type="ARBA" id="ARBA00000439"/>
    </source>
</evidence>
<evidence type="ECO:0000256" key="3">
    <source>
        <dbReference type="ARBA" id="ARBA00012560"/>
    </source>
</evidence>
<accession>A0A972FXW7</accession>
<dbReference type="InterPro" id="IPR003385">
    <property type="entry name" value="Glyco_hydro_77"/>
</dbReference>
<reference evidence="12" key="1">
    <citation type="submission" date="2020-04" db="EMBL/GenBank/DDBJ databases">
        <title>Description of Shewanella salipaludis sp. nov., isolated from a salt marsh.</title>
        <authorList>
            <person name="Park S."/>
            <person name="Yoon J.-H."/>
        </authorList>
    </citation>
    <scope>NUCLEOTIDE SEQUENCE</scope>
    <source>
        <strain evidence="12">SHSM-M6</strain>
    </source>
</reference>
<dbReference type="AlphaFoldDB" id="A0A972FXW7"/>
<dbReference type="GO" id="GO:0005975">
    <property type="term" value="P:carbohydrate metabolic process"/>
    <property type="evidence" value="ECO:0007669"/>
    <property type="project" value="InterPro"/>
</dbReference>
<dbReference type="PANTHER" id="PTHR32438">
    <property type="entry name" value="4-ALPHA-GLUCANOTRANSFERASE DPE1, CHLOROPLASTIC/AMYLOPLASTIC"/>
    <property type="match status" value="1"/>
</dbReference>
<evidence type="ECO:0000313" key="13">
    <source>
        <dbReference type="Proteomes" id="UP000737113"/>
    </source>
</evidence>
<dbReference type="NCBIfam" id="TIGR00217">
    <property type="entry name" value="malQ"/>
    <property type="match status" value="1"/>
</dbReference>
<evidence type="ECO:0000256" key="9">
    <source>
        <dbReference type="ARBA" id="ARBA00031501"/>
    </source>
</evidence>
<keyword evidence="7 10" id="KW-0119">Carbohydrate metabolism</keyword>
<dbReference type="Gene3D" id="3.20.20.80">
    <property type="entry name" value="Glycosidases"/>
    <property type="match status" value="1"/>
</dbReference>
<name>A0A972FXW7_9GAMM</name>
<evidence type="ECO:0000256" key="7">
    <source>
        <dbReference type="ARBA" id="ARBA00023277"/>
    </source>
</evidence>
<comment type="catalytic activity">
    <reaction evidence="1 10">
        <text>Transfers a segment of a (1-&gt;4)-alpha-D-glucan to a new position in an acceptor, which may be glucose or a (1-&gt;4)-alpha-D-glucan.</text>
        <dbReference type="EC" id="2.4.1.25"/>
    </reaction>
</comment>
<dbReference type="SUPFAM" id="SSF51445">
    <property type="entry name" value="(Trans)glycosidases"/>
    <property type="match status" value="1"/>
</dbReference>
<dbReference type="GO" id="GO:0004134">
    <property type="term" value="F:4-alpha-glucanotransferase activity"/>
    <property type="evidence" value="ECO:0007669"/>
    <property type="project" value="UniProtKB-EC"/>
</dbReference>
<evidence type="ECO:0000256" key="6">
    <source>
        <dbReference type="ARBA" id="ARBA00022679"/>
    </source>
</evidence>
<dbReference type="EMBL" id="JAAXYH010000003">
    <property type="protein sequence ID" value="NMH64667.1"/>
    <property type="molecule type" value="Genomic_DNA"/>
</dbReference>
<evidence type="ECO:0000256" key="11">
    <source>
        <dbReference type="SAM" id="MobiDB-lite"/>
    </source>
</evidence>
<dbReference type="EC" id="2.4.1.25" evidence="3 10"/>
<comment type="caution">
    <text evidence="12">The sequence shown here is derived from an EMBL/GenBank/DDBJ whole genome shotgun (WGS) entry which is preliminary data.</text>
</comment>
<gene>
    <name evidence="12" type="primary">malQ</name>
    <name evidence="12" type="ORF">HC757_05730</name>
</gene>
<sequence length="815" mass="90607">MGLEQLLYLHGVGAEFVDCFGRQIRIPQEDRLGVLSAMVGGSLPEPPAQPHVAGHDSVASMAAPLRVEQAQDSWIDKRIYELDAHPWTRVLPGFHWCHVDDAWLSCYLADDFCGHLQLQLTTESGESLLFCVPASALRPIGDYRIGDRRYQNYRIDLGGPHPVDTPPVDAHPVDTHAEQNADASRAEPVEEAVPPVLGLGYHEVRLRLLTPSGSQEPEAESEYLGTLMVAPRMAYQGMLAPQERPVRRPWGISIQLYSLRSEEQWGIGDFGDLQDLLRRLAARGADFILLNPLHALDIAAPEQASPYSPCDRLRLNPLYICLQAVPEYAGLQEEFSGPRWQQARAELNRDNWLDYGGVGRLKYQALACLYAAFRDEHLKPCSARAQKFHAFVATEGEGLLAFARLELARGAASLPQELDFYLYLQFVAAGQLELCQLEARQAGMGIGLVRDLAVGALSHGAEVQTHADEFCANASIGAPPDPFAPQGQNWGLTPLDPLGLKRNDFRHFIALLRANMKSCGALRLDHIMGLLRLWWWPLDKRLGEGAYVYYPLTSLLAILCLESQRARCLVIGEDLGLVPVEIISALADAGIYSNELFYFCRDARGFKPPAAYKPQSLMMLANHDVPNLAAWWCGSDLHLRRQLGLLETDELLGQALQERDLDKQALIAAIGRRSGALSGMALDGIRFSALLPEWIGLAASGASALFSVQLADLLAEKHPVNIPGTWQQYPNWQRRLPLSTEQIFNSAEVADWLQRLAASRHCRHENQNQSQNQERNRDQHLSQCSNPAPKQDSGGEEAFEIHPADPRPNLRKREI</sequence>